<protein>
    <submittedName>
        <fullName evidence="2">Uncharacterized protein</fullName>
    </submittedName>
</protein>
<feature type="compositionally biased region" description="Low complexity" evidence="1">
    <location>
        <begin position="49"/>
        <end position="60"/>
    </location>
</feature>
<dbReference type="AlphaFoldDB" id="A0A6J4QG32"/>
<organism evidence="2">
    <name type="scientific">uncultured Pseudonocardia sp</name>
    <dbReference type="NCBI Taxonomy" id="211455"/>
    <lineage>
        <taxon>Bacteria</taxon>
        <taxon>Bacillati</taxon>
        <taxon>Actinomycetota</taxon>
        <taxon>Actinomycetes</taxon>
        <taxon>Pseudonocardiales</taxon>
        <taxon>Pseudonocardiaceae</taxon>
        <taxon>Pseudonocardia</taxon>
        <taxon>environmental samples</taxon>
    </lineage>
</organism>
<evidence type="ECO:0000256" key="1">
    <source>
        <dbReference type="SAM" id="MobiDB-lite"/>
    </source>
</evidence>
<evidence type="ECO:0000313" key="2">
    <source>
        <dbReference type="EMBL" id="CAA9443170.1"/>
    </source>
</evidence>
<accession>A0A6J4QG32</accession>
<name>A0A6J4QG32_9PSEU</name>
<feature type="compositionally biased region" description="Low complexity" evidence="1">
    <location>
        <begin position="22"/>
        <end position="42"/>
    </location>
</feature>
<dbReference type="EMBL" id="CADCUS010000567">
    <property type="protein sequence ID" value="CAA9443170.1"/>
    <property type="molecule type" value="Genomic_DNA"/>
</dbReference>
<proteinExistence type="predicted"/>
<feature type="region of interest" description="Disordered" evidence="1">
    <location>
        <begin position="1"/>
        <end position="79"/>
    </location>
</feature>
<reference evidence="2" key="1">
    <citation type="submission" date="2020-02" db="EMBL/GenBank/DDBJ databases">
        <authorList>
            <person name="Meier V. D."/>
        </authorList>
    </citation>
    <scope>NUCLEOTIDE SEQUENCE</scope>
    <source>
        <strain evidence="2">AVDCRST_MAG66</strain>
    </source>
</reference>
<gene>
    <name evidence="2" type="ORF">AVDCRST_MAG66-4151</name>
</gene>
<sequence>CPGSGAPNPIRSSPPPTASWRTPAAAGCPPTTPTPSSGCSSTWLRGARRAAAGAPGPGRRTGCRGGWSVAGEVVRRQGR</sequence>
<feature type="non-terminal residue" evidence="2">
    <location>
        <position position="79"/>
    </location>
</feature>
<feature type="non-terminal residue" evidence="2">
    <location>
        <position position="1"/>
    </location>
</feature>